<dbReference type="InterPro" id="IPR011824">
    <property type="entry name" value="LeuD/DmdB_bac"/>
</dbReference>
<organism evidence="7 8">
    <name type="scientific">Clostridium tyrobutyricum DIVETGP</name>
    <dbReference type="NCBI Taxonomy" id="1408889"/>
    <lineage>
        <taxon>Bacteria</taxon>
        <taxon>Bacillati</taxon>
        <taxon>Bacillota</taxon>
        <taxon>Clostridia</taxon>
        <taxon>Eubacteriales</taxon>
        <taxon>Clostridiaceae</taxon>
        <taxon>Clostridium</taxon>
    </lineage>
</organism>
<dbReference type="SUPFAM" id="SSF52016">
    <property type="entry name" value="LeuD/IlvD-like"/>
    <property type="match status" value="1"/>
</dbReference>
<evidence type="ECO:0000313" key="7">
    <source>
        <dbReference type="EMBL" id="CDL92012.1"/>
    </source>
</evidence>
<evidence type="ECO:0000259" key="6">
    <source>
        <dbReference type="Pfam" id="PF00694"/>
    </source>
</evidence>
<evidence type="ECO:0000256" key="4">
    <source>
        <dbReference type="ARBA" id="ARBA00023304"/>
    </source>
</evidence>
<evidence type="ECO:0000256" key="5">
    <source>
        <dbReference type="HAMAP-Rule" id="MF_01032"/>
    </source>
</evidence>
<keyword evidence="5" id="KW-0028">Amino-acid biosynthesis</keyword>
<dbReference type="RefSeq" id="WP_017752369.1">
    <property type="nucleotide sequence ID" value="NZ_CBXI010000038.1"/>
</dbReference>
<dbReference type="InterPro" id="IPR015928">
    <property type="entry name" value="Aconitase/3IPM_dehydase_swvl"/>
</dbReference>
<dbReference type="AlphaFoldDB" id="W6NJ08"/>
<name>W6NJ08_CLOTY</name>
<evidence type="ECO:0000313" key="8">
    <source>
        <dbReference type="Proteomes" id="UP000019482"/>
    </source>
</evidence>
<dbReference type="EMBL" id="CBXI010000038">
    <property type="protein sequence ID" value="CDL92012.1"/>
    <property type="molecule type" value="Genomic_DNA"/>
</dbReference>
<dbReference type="HAMAP" id="MF_01032">
    <property type="entry name" value="LeuD_type2"/>
    <property type="match status" value="1"/>
</dbReference>
<comment type="caution">
    <text evidence="7">The sequence shown here is derived from an EMBL/GenBank/DDBJ whole genome shotgun (WGS) entry which is preliminary data.</text>
</comment>
<accession>W6NJ08</accession>
<dbReference type="GO" id="GO:0009098">
    <property type="term" value="P:L-leucine biosynthetic process"/>
    <property type="evidence" value="ECO:0007669"/>
    <property type="project" value="UniProtKB-UniRule"/>
</dbReference>
<dbReference type="Proteomes" id="UP000019482">
    <property type="component" value="Unassembled WGS sequence"/>
</dbReference>
<comment type="pathway">
    <text evidence="5">Amino-acid biosynthesis; L-leucine biosynthesis; L-leucine from 3-methyl-2-oxobutanoate: step 2/4.</text>
</comment>
<keyword evidence="4 5" id="KW-0100">Branched-chain amino acid biosynthesis</keyword>
<evidence type="ECO:0000256" key="2">
    <source>
        <dbReference type="ARBA" id="ARBA00022430"/>
    </source>
</evidence>
<keyword evidence="2 5" id="KW-0432">Leucine biosynthesis</keyword>
<gene>
    <name evidence="5" type="primary">leuD</name>
    <name evidence="7" type="ORF">CTDIVETGP_2082</name>
</gene>
<dbReference type="InterPro" id="IPR011827">
    <property type="entry name" value="LeuD_type2/HacB/DmdB"/>
</dbReference>
<dbReference type="Gene3D" id="3.20.19.10">
    <property type="entry name" value="Aconitase, domain 4"/>
    <property type="match status" value="1"/>
</dbReference>
<dbReference type="InterPro" id="IPR000573">
    <property type="entry name" value="AconitaseA/IPMdHydase_ssu_swvl"/>
</dbReference>
<keyword evidence="8" id="KW-1185">Reference proteome</keyword>
<reference evidence="7 8" key="1">
    <citation type="journal article" date="2015" name="Genome Announc.">
        <title>Draft Genome Sequence of Clostridium tyrobutyricum Strain DIVETGP, Isolated from Cow's Milk for Grana Padano Production.</title>
        <authorList>
            <person name="Soggiu A."/>
            <person name="Piras C."/>
            <person name="Gaiarsa S."/>
            <person name="Sassera D."/>
            <person name="Roncada P."/>
            <person name="Bendixen E."/>
            <person name="Brasca M."/>
            <person name="Bonizzi L."/>
        </authorList>
    </citation>
    <scope>NUCLEOTIDE SEQUENCE [LARGE SCALE GENOMIC DNA]</scope>
    <source>
        <strain evidence="7 8">DIVETGP</strain>
    </source>
</reference>
<dbReference type="GeneID" id="29418791"/>
<evidence type="ECO:0000256" key="1">
    <source>
        <dbReference type="ARBA" id="ARBA00009869"/>
    </source>
</evidence>
<dbReference type="PANTHER" id="PTHR43345">
    <property type="entry name" value="3-ISOPROPYLMALATE DEHYDRATASE SMALL SUBUNIT 2-RELATED-RELATED"/>
    <property type="match status" value="1"/>
</dbReference>
<dbReference type="EC" id="4.2.1.33" evidence="5"/>
<comment type="function">
    <text evidence="5">Catalyzes the isomerization between 2-isopropylmalate and 3-isopropylmalate, via the formation of 2-isopropylmaleate.</text>
</comment>
<dbReference type="PANTHER" id="PTHR43345:SF2">
    <property type="entry name" value="3-ISOPROPYLMALATE DEHYDRATASE SMALL SUBUNIT 1"/>
    <property type="match status" value="1"/>
</dbReference>
<dbReference type="CDD" id="cd01577">
    <property type="entry name" value="IPMI_Swivel"/>
    <property type="match status" value="1"/>
</dbReference>
<keyword evidence="3 5" id="KW-0456">Lyase</keyword>
<feature type="domain" description="Aconitase A/isopropylmalate dehydratase small subunit swivel" evidence="6">
    <location>
        <begin position="42"/>
        <end position="99"/>
    </location>
</feature>
<comment type="subunit">
    <text evidence="5">Heterodimer of LeuC and LeuD.</text>
</comment>
<dbReference type="NCBIfam" id="TIGR02084">
    <property type="entry name" value="leud"/>
    <property type="match status" value="1"/>
</dbReference>
<dbReference type="FunFam" id="3.20.19.10:FF:000007">
    <property type="entry name" value="Isopropylmalate/citramalate isomerase small subunit"/>
    <property type="match status" value="1"/>
</dbReference>
<dbReference type="GO" id="GO:0003861">
    <property type="term" value="F:3-isopropylmalate dehydratase activity"/>
    <property type="evidence" value="ECO:0007669"/>
    <property type="project" value="UniProtKB-UniRule"/>
</dbReference>
<comment type="catalytic activity">
    <reaction evidence="5">
        <text>(2R,3S)-3-isopropylmalate = (2S)-2-isopropylmalate</text>
        <dbReference type="Rhea" id="RHEA:32287"/>
        <dbReference type="ChEBI" id="CHEBI:1178"/>
        <dbReference type="ChEBI" id="CHEBI:35121"/>
        <dbReference type="EC" id="4.2.1.33"/>
    </reaction>
</comment>
<dbReference type="InterPro" id="IPR033940">
    <property type="entry name" value="IPMI_Swivel"/>
</dbReference>
<dbReference type="InterPro" id="IPR050075">
    <property type="entry name" value="LeuD"/>
</dbReference>
<dbReference type="OrthoDB" id="9777465at2"/>
<sequence length="164" mass="18087">MIEGKVIKYKDNVDTDVIIPARYLNTSDPKELASHCMEDLDSQFNEKTKEKSIIVAGRNFGCGSSREHAPIAIKAAGVGCVIAESFARIFFRNSINIGLPIMECEEAAKDIEDKDEVSIDVATGIIKNITKGKTYKAAPFPPFMQKIIDSDGLINYVKKEVSNK</sequence>
<evidence type="ECO:0000256" key="3">
    <source>
        <dbReference type="ARBA" id="ARBA00023239"/>
    </source>
</evidence>
<proteinExistence type="inferred from homology"/>
<comment type="similarity">
    <text evidence="1 5">Belongs to the LeuD family. LeuD type 2 subfamily.</text>
</comment>
<dbReference type="UniPathway" id="UPA00048">
    <property type="reaction ID" value="UER00071"/>
</dbReference>
<dbReference type="Pfam" id="PF00694">
    <property type="entry name" value="Aconitase_C"/>
    <property type="match status" value="1"/>
</dbReference>
<protein>
    <recommendedName>
        <fullName evidence="5">3-isopropylmalate dehydratase small subunit</fullName>
        <ecNumber evidence="5">4.2.1.33</ecNumber>
    </recommendedName>
    <alternativeName>
        <fullName evidence="5">Alpha-IPM isomerase</fullName>
        <shortName evidence="5">IPMI</shortName>
    </alternativeName>
    <alternativeName>
        <fullName evidence="5">Isopropylmalate isomerase</fullName>
    </alternativeName>
</protein>
<dbReference type="NCBIfam" id="TIGR02087">
    <property type="entry name" value="LEUD_arch"/>
    <property type="match status" value="1"/>
</dbReference>